<dbReference type="GO" id="GO:0008270">
    <property type="term" value="F:zinc ion binding"/>
    <property type="evidence" value="ECO:0007669"/>
    <property type="project" value="InterPro"/>
</dbReference>
<protein>
    <submittedName>
        <fullName evidence="5">ATP-dependent zinc metalloprotease FTSH 9, chloroplastic</fullName>
    </submittedName>
</protein>
<organism evidence="5 6">
    <name type="scientific">Morella rubra</name>
    <name type="common">Chinese bayberry</name>
    <dbReference type="NCBI Taxonomy" id="262757"/>
    <lineage>
        <taxon>Eukaryota</taxon>
        <taxon>Viridiplantae</taxon>
        <taxon>Streptophyta</taxon>
        <taxon>Embryophyta</taxon>
        <taxon>Tracheophyta</taxon>
        <taxon>Spermatophyta</taxon>
        <taxon>Magnoliopsida</taxon>
        <taxon>eudicotyledons</taxon>
        <taxon>Gunneridae</taxon>
        <taxon>Pentapetalae</taxon>
        <taxon>rosids</taxon>
        <taxon>fabids</taxon>
        <taxon>Fagales</taxon>
        <taxon>Myricaceae</taxon>
        <taxon>Morella</taxon>
    </lineage>
</organism>
<evidence type="ECO:0000313" key="6">
    <source>
        <dbReference type="Proteomes" id="UP000516437"/>
    </source>
</evidence>
<dbReference type="Gene3D" id="3.30.720.210">
    <property type="match status" value="1"/>
</dbReference>
<accession>A0A6A1UQH7</accession>
<dbReference type="GO" id="GO:0004222">
    <property type="term" value="F:metalloendopeptidase activity"/>
    <property type="evidence" value="ECO:0007669"/>
    <property type="project" value="InterPro"/>
</dbReference>
<evidence type="ECO:0000256" key="1">
    <source>
        <dbReference type="ARBA" id="ARBA00022670"/>
    </source>
</evidence>
<dbReference type="AlphaFoldDB" id="A0A6A1UQH7"/>
<dbReference type="Proteomes" id="UP000516437">
    <property type="component" value="Chromosome 8"/>
</dbReference>
<dbReference type="GO" id="GO:0006508">
    <property type="term" value="P:proteolysis"/>
    <property type="evidence" value="ECO:0007669"/>
    <property type="project" value="UniProtKB-KW"/>
</dbReference>
<dbReference type="PANTHER" id="PTHR23076">
    <property type="entry name" value="METALLOPROTEASE M41 FTSH"/>
    <property type="match status" value="1"/>
</dbReference>
<dbReference type="InterPro" id="IPR011546">
    <property type="entry name" value="Pept_M41_FtsH_extracell"/>
</dbReference>
<name>A0A6A1UQH7_9ROSI</name>
<evidence type="ECO:0000256" key="2">
    <source>
        <dbReference type="ARBA" id="ARBA00022801"/>
    </source>
</evidence>
<feature type="region of interest" description="Disordered" evidence="3">
    <location>
        <begin position="32"/>
        <end position="80"/>
    </location>
</feature>
<reference evidence="5 6" key="1">
    <citation type="journal article" date="2019" name="Plant Biotechnol. J.">
        <title>The red bayberry genome and genetic basis of sex determination.</title>
        <authorList>
            <person name="Jia H.M."/>
            <person name="Jia H.J."/>
            <person name="Cai Q.L."/>
            <person name="Wang Y."/>
            <person name="Zhao H.B."/>
            <person name="Yang W.F."/>
            <person name="Wang G.Y."/>
            <person name="Li Y.H."/>
            <person name="Zhan D.L."/>
            <person name="Shen Y.T."/>
            <person name="Niu Q.F."/>
            <person name="Chang L."/>
            <person name="Qiu J."/>
            <person name="Zhao L."/>
            <person name="Xie H.B."/>
            <person name="Fu W.Y."/>
            <person name="Jin J."/>
            <person name="Li X.W."/>
            <person name="Jiao Y."/>
            <person name="Zhou C.C."/>
            <person name="Tu T."/>
            <person name="Chai C.Y."/>
            <person name="Gao J.L."/>
            <person name="Fan L.J."/>
            <person name="van de Weg E."/>
            <person name="Wang J.Y."/>
            <person name="Gao Z.S."/>
        </authorList>
    </citation>
    <scope>NUCLEOTIDE SEQUENCE [LARGE SCALE GENOMIC DNA]</scope>
    <source>
        <tissue evidence="5">Leaves</tissue>
    </source>
</reference>
<dbReference type="EMBL" id="RXIC02000026">
    <property type="protein sequence ID" value="KAB1202503.1"/>
    <property type="molecule type" value="Genomic_DNA"/>
</dbReference>
<dbReference type="GO" id="GO:0009535">
    <property type="term" value="C:chloroplast thylakoid membrane"/>
    <property type="evidence" value="ECO:0007669"/>
    <property type="project" value="TreeGrafter"/>
</dbReference>
<dbReference type="OrthoDB" id="1741552at2759"/>
<feature type="compositionally biased region" description="Low complexity" evidence="3">
    <location>
        <begin position="34"/>
        <end position="66"/>
    </location>
</feature>
<dbReference type="Pfam" id="PF06480">
    <property type="entry name" value="FtsH_ext"/>
    <property type="match status" value="1"/>
</dbReference>
<evidence type="ECO:0000313" key="5">
    <source>
        <dbReference type="EMBL" id="KAB1202503.1"/>
    </source>
</evidence>
<dbReference type="InterPro" id="IPR027417">
    <property type="entry name" value="P-loop_NTPase"/>
</dbReference>
<dbReference type="Gene3D" id="3.40.50.300">
    <property type="entry name" value="P-loop containing nucleotide triphosphate hydrolases"/>
    <property type="match status" value="1"/>
</dbReference>
<dbReference type="GO" id="GO:0005524">
    <property type="term" value="F:ATP binding"/>
    <property type="evidence" value="ECO:0007669"/>
    <property type="project" value="InterPro"/>
</dbReference>
<evidence type="ECO:0000256" key="3">
    <source>
        <dbReference type="SAM" id="MobiDB-lite"/>
    </source>
</evidence>
<gene>
    <name evidence="5" type="ORF">CJ030_MR8G000296</name>
</gene>
<proteinExistence type="predicted"/>
<comment type="caution">
    <text evidence="5">The sequence shown here is derived from an EMBL/GenBank/DDBJ whole genome shotgun (WGS) entry which is preliminary data.</text>
</comment>
<dbReference type="PANTHER" id="PTHR23076:SF49">
    <property type="entry name" value="ATP-DEPENDENT ZINC METALLOPROTEASE FTSH 7, CHLOROPLASTIC"/>
    <property type="match status" value="1"/>
</dbReference>
<feature type="domain" description="Peptidase M41 FtsH extracellular" evidence="4">
    <location>
        <begin position="105"/>
        <end position="184"/>
    </location>
</feature>
<keyword evidence="1 5" id="KW-0645">Protease</keyword>
<dbReference type="GO" id="GO:0004176">
    <property type="term" value="F:ATP-dependent peptidase activity"/>
    <property type="evidence" value="ECO:0007669"/>
    <property type="project" value="InterPro"/>
</dbReference>
<keyword evidence="5" id="KW-0482">Metalloprotease</keyword>
<keyword evidence="2" id="KW-0378">Hydrolase</keyword>
<sequence>MYGQAPGVSKNSERFNLWGGCVRDCGFRKNRIRASSQDSDSAAGSTGTSESESNKNPPNSSSSAPNRRTEKQGKGNGWWSKGKKWQWQWQPMVQAQEIGVLLLQLGIVIFVMRLLRPGIPLPGSEPRTQTTFITVPYSEFLTKINSNEVQKVEVDGVHIMFKLKSEPGSRDIEVGGASSKLLESEALLRSVAPTKRIVYTTTRPSDIKAPYEKMLENAVEFGSPDRRSGGFVNSALIALFYVAVLAGLLHRFPVSFSQHTAGQIRNRKSGGSGGAKASEQGEMITFADVAGVDEAKEELEEIVEFLRNPDRYIRLGARPPRGVLLEILKGCGHLFWSSPEDLLCQKIVTYSGTTRNEFERGQTLEEK</sequence>
<keyword evidence="6" id="KW-1185">Reference proteome</keyword>
<evidence type="ECO:0000259" key="4">
    <source>
        <dbReference type="Pfam" id="PF06480"/>
    </source>
</evidence>